<dbReference type="InterPro" id="IPR031728">
    <property type="entry name" value="GlcAase_C"/>
</dbReference>
<accession>A0A166PXZ8</accession>
<evidence type="ECO:0000256" key="2">
    <source>
        <dbReference type="SAM" id="SignalP"/>
    </source>
</evidence>
<keyword evidence="2" id="KW-0732">Signal</keyword>
<protein>
    <submittedName>
        <fullName evidence="4">Glycoside hydrolase family 79 protein</fullName>
    </submittedName>
</protein>
<reference evidence="4 5" key="1">
    <citation type="journal article" date="2016" name="Mol. Biol. Evol.">
        <title>Comparative Genomics of Early-Diverging Mushroom-Forming Fungi Provides Insights into the Origins of Lignocellulose Decay Capabilities.</title>
        <authorList>
            <person name="Nagy L.G."/>
            <person name="Riley R."/>
            <person name="Tritt A."/>
            <person name="Adam C."/>
            <person name="Daum C."/>
            <person name="Floudas D."/>
            <person name="Sun H."/>
            <person name="Yadav J.S."/>
            <person name="Pangilinan J."/>
            <person name="Larsson K.H."/>
            <person name="Matsuura K."/>
            <person name="Barry K."/>
            <person name="Labutti K."/>
            <person name="Kuo R."/>
            <person name="Ohm R.A."/>
            <person name="Bhattacharya S.S."/>
            <person name="Shirouzu T."/>
            <person name="Yoshinaga Y."/>
            <person name="Martin F.M."/>
            <person name="Grigoriev I.V."/>
            <person name="Hibbett D.S."/>
        </authorList>
    </citation>
    <scope>NUCLEOTIDE SEQUENCE [LARGE SCALE GENOMIC DNA]</scope>
    <source>
        <strain evidence="4 5">CBS 109695</strain>
    </source>
</reference>
<gene>
    <name evidence="4" type="ORF">FIBSPDRAFT_854612</name>
</gene>
<dbReference type="GO" id="GO:0016787">
    <property type="term" value="F:hydrolase activity"/>
    <property type="evidence" value="ECO:0007669"/>
    <property type="project" value="UniProtKB-KW"/>
</dbReference>
<sequence length="653" mass="68383">MRLQPVHSFIPLLFGVASASVTVWGTGAQKALTAATTSGAAAANYTGAAAYNPTILNPPPIPSPGPGNFDIQLETAAPAGVSIPLAGSFFGFSVEFSVANQVLGKNSSLLQVPFLNLMANLIQRGGEVHVRVGGNTQDTASLVDYTIPNGADLTKDYSNTQNPTATPPLVYNRDILTMMNNIASLINIKWYLGIPFNETANFRLQIAEVGQQILGNKLIGLQVGNEPDLYSRHGHRDADYGPAGYTADFGLMVQALAADSAVTNPNMLIGPNLAGQWAPEEVWDTGFATTYSSSISALAVEHYPTDNCAATFGIGAAVDPQTVFPDFLNHTSGRDIVRPYVNSTAYAQTLQKPFIMFETNTASCGGFAGISDAFGAALWGADYGLQMAYSNFSGALFHVGGQSVFYNPFTPPPTNQSSFHQWTIGPIYYSALVVAETIGKSGKAQILDLDANGGNEFTPAYAVYENGQPVRIALFNYITDPSGASSYTATISIGSATPGQVKVKYLSAESVSQKGNYTWAGQTFGGNFGSDGRLTGDLDIKTVACSGGTCQVQVPAPSIALVFLTDDALTDSDGGPTQTFATTLHTKAHNTVQVDASVLATSNGHKAFANIGGSTSQGQSRSGAFSMAQTLPSITALIGIAAGSLLISRTMAR</sequence>
<evidence type="ECO:0000313" key="5">
    <source>
        <dbReference type="Proteomes" id="UP000076532"/>
    </source>
</evidence>
<proteinExistence type="predicted"/>
<keyword evidence="5" id="KW-1185">Reference proteome</keyword>
<feature type="transmembrane region" description="Helical" evidence="1">
    <location>
        <begin position="624"/>
        <end position="647"/>
    </location>
</feature>
<feature type="chain" id="PRO_5007878487" evidence="2">
    <location>
        <begin position="20"/>
        <end position="653"/>
    </location>
</feature>
<dbReference type="OrthoDB" id="2796951at2759"/>
<organism evidence="4 5">
    <name type="scientific">Athelia psychrophila</name>
    <dbReference type="NCBI Taxonomy" id="1759441"/>
    <lineage>
        <taxon>Eukaryota</taxon>
        <taxon>Fungi</taxon>
        <taxon>Dikarya</taxon>
        <taxon>Basidiomycota</taxon>
        <taxon>Agaricomycotina</taxon>
        <taxon>Agaricomycetes</taxon>
        <taxon>Agaricomycetidae</taxon>
        <taxon>Atheliales</taxon>
        <taxon>Atheliaceae</taxon>
        <taxon>Athelia</taxon>
    </lineage>
</organism>
<keyword evidence="4" id="KW-0378">Hydrolase</keyword>
<evidence type="ECO:0000313" key="4">
    <source>
        <dbReference type="EMBL" id="KZP26566.1"/>
    </source>
</evidence>
<dbReference type="PANTHER" id="PTHR36183">
    <property type="entry name" value="BETA-GLUCURONIDASE"/>
    <property type="match status" value="1"/>
</dbReference>
<dbReference type="Proteomes" id="UP000076532">
    <property type="component" value="Unassembled WGS sequence"/>
</dbReference>
<evidence type="ECO:0000256" key="1">
    <source>
        <dbReference type="SAM" id="Phobius"/>
    </source>
</evidence>
<dbReference type="PANTHER" id="PTHR36183:SF2">
    <property type="entry name" value="BETA-GLUCURONIDASE C-TERMINAL DOMAIN-CONTAINING PROTEIN"/>
    <property type="match status" value="1"/>
</dbReference>
<dbReference type="STRING" id="436010.A0A166PXZ8"/>
<dbReference type="InterPro" id="IPR017853">
    <property type="entry name" value="GH"/>
</dbReference>
<dbReference type="SUPFAM" id="SSF51445">
    <property type="entry name" value="(Trans)glycosidases"/>
    <property type="match status" value="1"/>
</dbReference>
<keyword evidence="1" id="KW-0472">Membrane</keyword>
<dbReference type="InterPro" id="IPR052974">
    <property type="entry name" value="GH79_Enzymes"/>
</dbReference>
<dbReference type="Pfam" id="PF16862">
    <property type="entry name" value="Glyco_hydro_79C"/>
    <property type="match status" value="1"/>
</dbReference>
<name>A0A166PXZ8_9AGAM</name>
<keyword evidence="1" id="KW-0812">Transmembrane</keyword>
<feature type="domain" description="Beta-glucuronidase C-terminal" evidence="3">
    <location>
        <begin position="460"/>
        <end position="561"/>
    </location>
</feature>
<dbReference type="AlphaFoldDB" id="A0A166PXZ8"/>
<feature type="signal peptide" evidence="2">
    <location>
        <begin position="1"/>
        <end position="19"/>
    </location>
</feature>
<dbReference type="Gene3D" id="3.20.20.80">
    <property type="entry name" value="Glycosidases"/>
    <property type="match status" value="1"/>
</dbReference>
<evidence type="ECO:0000259" key="3">
    <source>
        <dbReference type="Pfam" id="PF16862"/>
    </source>
</evidence>
<dbReference type="EMBL" id="KV417513">
    <property type="protein sequence ID" value="KZP26566.1"/>
    <property type="molecule type" value="Genomic_DNA"/>
</dbReference>
<keyword evidence="1" id="KW-1133">Transmembrane helix</keyword>